<feature type="region of interest" description="Disordered" evidence="1">
    <location>
        <begin position="166"/>
        <end position="194"/>
    </location>
</feature>
<protein>
    <recommendedName>
        <fullName evidence="2">Fe2OG dioxygenase domain-containing protein</fullName>
    </recommendedName>
</protein>
<dbReference type="GO" id="GO:0006631">
    <property type="term" value="P:fatty acid metabolic process"/>
    <property type="evidence" value="ECO:0007669"/>
    <property type="project" value="TreeGrafter"/>
</dbReference>
<dbReference type="OrthoDB" id="412814at2759"/>
<organism evidence="3 4">
    <name type="scientific">Lentinula aciculospora</name>
    <dbReference type="NCBI Taxonomy" id="153920"/>
    <lineage>
        <taxon>Eukaryota</taxon>
        <taxon>Fungi</taxon>
        <taxon>Dikarya</taxon>
        <taxon>Basidiomycota</taxon>
        <taxon>Agaricomycotina</taxon>
        <taxon>Agaricomycetes</taxon>
        <taxon>Agaricomycetidae</taxon>
        <taxon>Agaricales</taxon>
        <taxon>Marasmiineae</taxon>
        <taxon>Omphalotaceae</taxon>
        <taxon>Lentinula</taxon>
    </lineage>
</organism>
<accession>A0A9W9AEC0</accession>
<dbReference type="InterPro" id="IPR027450">
    <property type="entry name" value="AlkB-like"/>
</dbReference>
<dbReference type="Pfam" id="PF13532">
    <property type="entry name" value="2OG-FeII_Oxy_2"/>
    <property type="match status" value="1"/>
</dbReference>
<feature type="domain" description="Fe2OG dioxygenase" evidence="2">
    <location>
        <begin position="257"/>
        <end position="403"/>
    </location>
</feature>
<dbReference type="AlphaFoldDB" id="A0A9W9AEC0"/>
<dbReference type="InterPro" id="IPR032870">
    <property type="entry name" value="ALKBH7-like"/>
</dbReference>
<evidence type="ECO:0000313" key="3">
    <source>
        <dbReference type="EMBL" id="KAJ4479082.1"/>
    </source>
</evidence>
<comment type="caution">
    <text evidence="3">The sequence shown here is derived from an EMBL/GenBank/DDBJ whole genome shotgun (WGS) entry which is preliminary data.</text>
</comment>
<dbReference type="PANTHER" id="PTHR21052:SF0">
    <property type="entry name" value="ALPHA-KETOGLUTARATE-DEPENDENT DIOXYGENASE ALKB HOMOLOG 7, MITOCHONDRIAL"/>
    <property type="match status" value="1"/>
</dbReference>
<evidence type="ECO:0000256" key="1">
    <source>
        <dbReference type="SAM" id="MobiDB-lite"/>
    </source>
</evidence>
<feature type="compositionally biased region" description="Polar residues" evidence="1">
    <location>
        <begin position="8"/>
        <end position="18"/>
    </location>
</feature>
<dbReference type="Proteomes" id="UP001150266">
    <property type="component" value="Unassembled WGS sequence"/>
</dbReference>
<feature type="compositionally biased region" description="Polar residues" evidence="1">
    <location>
        <begin position="237"/>
        <end position="247"/>
    </location>
</feature>
<dbReference type="SUPFAM" id="SSF51197">
    <property type="entry name" value="Clavaminate synthase-like"/>
    <property type="match status" value="1"/>
</dbReference>
<feature type="region of interest" description="Disordered" evidence="1">
    <location>
        <begin position="1"/>
        <end position="81"/>
    </location>
</feature>
<dbReference type="GO" id="GO:0006974">
    <property type="term" value="P:DNA damage response"/>
    <property type="evidence" value="ECO:0007669"/>
    <property type="project" value="InterPro"/>
</dbReference>
<dbReference type="Gene3D" id="2.60.120.590">
    <property type="entry name" value="Alpha-ketoglutarate-dependent dioxygenase AlkB-like"/>
    <property type="match status" value="1"/>
</dbReference>
<dbReference type="InterPro" id="IPR037151">
    <property type="entry name" value="AlkB-like_sf"/>
</dbReference>
<evidence type="ECO:0000313" key="4">
    <source>
        <dbReference type="Proteomes" id="UP001150266"/>
    </source>
</evidence>
<dbReference type="GO" id="GO:0005759">
    <property type="term" value="C:mitochondrial matrix"/>
    <property type="evidence" value="ECO:0007669"/>
    <property type="project" value="TreeGrafter"/>
</dbReference>
<dbReference type="PROSITE" id="PS51471">
    <property type="entry name" value="FE2OG_OXY"/>
    <property type="match status" value="1"/>
</dbReference>
<proteinExistence type="predicted"/>
<keyword evidence="4" id="KW-1185">Reference proteome</keyword>
<gene>
    <name evidence="3" type="ORF">J3R30DRAFT_3473954</name>
</gene>
<reference evidence="3" key="1">
    <citation type="submission" date="2022-08" db="EMBL/GenBank/DDBJ databases">
        <title>A Global Phylogenomic Analysis of the Shiitake Genus Lentinula.</title>
        <authorList>
            <consortium name="DOE Joint Genome Institute"/>
            <person name="Sierra-Patev S."/>
            <person name="Min B."/>
            <person name="Naranjo-Ortiz M."/>
            <person name="Looney B."/>
            <person name="Konkel Z."/>
            <person name="Slot J.C."/>
            <person name="Sakamoto Y."/>
            <person name="Steenwyk J.L."/>
            <person name="Rokas A."/>
            <person name="Carro J."/>
            <person name="Camarero S."/>
            <person name="Ferreira P."/>
            <person name="Molpeceres G."/>
            <person name="Ruiz-Duenas F.J."/>
            <person name="Serrano A."/>
            <person name="Henrissat B."/>
            <person name="Drula E."/>
            <person name="Hughes K.W."/>
            <person name="Mata J.L."/>
            <person name="Ishikawa N.K."/>
            <person name="Vargas-Isla R."/>
            <person name="Ushijima S."/>
            <person name="Smith C.A."/>
            <person name="Ahrendt S."/>
            <person name="Andreopoulos W."/>
            <person name="He G."/>
            <person name="Labutti K."/>
            <person name="Lipzen A."/>
            <person name="Ng V."/>
            <person name="Riley R."/>
            <person name="Sandor L."/>
            <person name="Barry K."/>
            <person name="Martinez A.T."/>
            <person name="Xiao Y."/>
            <person name="Gibbons J.G."/>
            <person name="Terashima K."/>
            <person name="Grigoriev I.V."/>
            <person name="Hibbett D.S."/>
        </authorList>
    </citation>
    <scope>NUCLEOTIDE SEQUENCE</scope>
    <source>
        <strain evidence="3">JLM2183</strain>
    </source>
</reference>
<feature type="compositionally biased region" description="Polar residues" evidence="1">
    <location>
        <begin position="175"/>
        <end position="194"/>
    </location>
</feature>
<dbReference type="InterPro" id="IPR005123">
    <property type="entry name" value="Oxoglu/Fe-dep_dioxygenase_dom"/>
</dbReference>
<evidence type="ECO:0000259" key="2">
    <source>
        <dbReference type="PROSITE" id="PS51471"/>
    </source>
</evidence>
<feature type="region of interest" description="Disordered" evidence="1">
    <location>
        <begin position="231"/>
        <end position="254"/>
    </location>
</feature>
<dbReference type="PANTHER" id="PTHR21052">
    <property type="entry name" value="SPERMATOGENESIS ASSOCIATED 11-RELATED"/>
    <property type="match status" value="1"/>
</dbReference>
<sequence>MPGDGLTSPYNAPGSNTSSRDEMKRKLIAVNFEDIVGSDSQKQEGRSNKRTKLHIEIPAPKADPNCCTGNHDEDSETFSSLSPDSLFDEALAFPNLTTTQSPPVLLQPNEEAQAALTAPPIPGLFFDPSLKLPEDLAKKLAGYCMSTYFDGDEGKRKVNQVMLFERAPVDDEDSASGSDTSSDRPSTGRSTSTGIPPQLLALLDKLSVLLRPPVLPLEIYQLLFPSSVSHPAMPRTVPSNSSSTLTTAEKHPKPAKQARQAILNLYTPGEGISPHVDLLRRYGDGIIGVSLCGGCVMRFERVRDEEFQDLSQRSHSSLTSIESMLISGSDFHELYLPPNSVIVLSGDARYKWTHGIERRIGDWVLQNSDEDSEDILKGDGNKEVQAEWIRRETRLSITFRWLLPGADVVGGDEL</sequence>
<name>A0A9W9AEC0_9AGAR</name>
<dbReference type="EMBL" id="JAOTPV010000008">
    <property type="protein sequence ID" value="KAJ4479082.1"/>
    <property type="molecule type" value="Genomic_DNA"/>
</dbReference>